<reference evidence="7" key="1">
    <citation type="submission" date="2022-10" db="EMBL/GenBank/DDBJ databases">
        <title>Culturing micro-colonial fungi from biological soil crusts in the Mojave desert and describing Neophaeococcomyces mojavensis, and introducing the new genera and species Taxawa tesnikishii.</title>
        <authorList>
            <person name="Kurbessoian T."/>
            <person name="Stajich J.E."/>
        </authorList>
    </citation>
    <scope>NUCLEOTIDE SEQUENCE</scope>
    <source>
        <strain evidence="7">TK_35</strain>
    </source>
</reference>
<feature type="region of interest" description="Disordered" evidence="5">
    <location>
        <begin position="1"/>
        <end position="141"/>
    </location>
</feature>
<comment type="caution">
    <text evidence="7">The sequence shown here is derived from an EMBL/GenBank/DDBJ whole genome shotgun (WGS) entry which is preliminary data.</text>
</comment>
<evidence type="ECO:0000256" key="4">
    <source>
        <dbReference type="ARBA" id="ARBA00023136"/>
    </source>
</evidence>
<keyword evidence="8" id="KW-1185">Reference proteome</keyword>
<accession>A0AA38YDQ6</accession>
<evidence type="ECO:0000313" key="7">
    <source>
        <dbReference type="EMBL" id="KAJ9645554.1"/>
    </source>
</evidence>
<gene>
    <name evidence="7" type="ORF">H2204_001134</name>
</gene>
<evidence type="ECO:0000256" key="3">
    <source>
        <dbReference type="ARBA" id="ARBA00022989"/>
    </source>
</evidence>
<comment type="subcellular location">
    <subcellularLocation>
        <location evidence="1">Membrane</location>
    </subcellularLocation>
</comment>
<dbReference type="InterPro" id="IPR035780">
    <property type="entry name" value="SPRY_Ssh4-like"/>
</dbReference>
<dbReference type="Proteomes" id="UP001172681">
    <property type="component" value="Unassembled WGS sequence"/>
</dbReference>
<feature type="compositionally biased region" description="Polar residues" evidence="5">
    <location>
        <begin position="17"/>
        <end position="26"/>
    </location>
</feature>
<feature type="compositionally biased region" description="Pro residues" evidence="5">
    <location>
        <begin position="100"/>
        <end position="111"/>
    </location>
</feature>
<dbReference type="AlphaFoldDB" id="A0AA38YDQ6"/>
<dbReference type="InterPro" id="IPR003877">
    <property type="entry name" value="SPRY_dom"/>
</dbReference>
<proteinExistence type="predicted"/>
<keyword evidence="3" id="KW-1133">Transmembrane helix</keyword>
<dbReference type="EMBL" id="JAPDRN010000004">
    <property type="protein sequence ID" value="KAJ9645554.1"/>
    <property type="molecule type" value="Genomic_DNA"/>
</dbReference>
<feature type="domain" description="SPRY" evidence="6">
    <location>
        <begin position="236"/>
        <end position="310"/>
    </location>
</feature>
<name>A0AA38YDQ6_9EURO</name>
<dbReference type="GO" id="GO:0016020">
    <property type="term" value="C:membrane"/>
    <property type="evidence" value="ECO:0007669"/>
    <property type="project" value="UniProtKB-SubCell"/>
</dbReference>
<organism evidence="7 8">
    <name type="scientific">Knufia peltigerae</name>
    <dbReference type="NCBI Taxonomy" id="1002370"/>
    <lineage>
        <taxon>Eukaryota</taxon>
        <taxon>Fungi</taxon>
        <taxon>Dikarya</taxon>
        <taxon>Ascomycota</taxon>
        <taxon>Pezizomycotina</taxon>
        <taxon>Eurotiomycetes</taxon>
        <taxon>Chaetothyriomycetidae</taxon>
        <taxon>Chaetothyriales</taxon>
        <taxon>Trichomeriaceae</taxon>
        <taxon>Knufia</taxon>
    </lineage>
</organism>
<keyword evidence="2" id="KW-0812">Transmembrane</keyword>
<evidence type="ECO:0000313" key="8">
    <source>
        <dbReference type="Proteomes" id="UP001172681"/>
    </source>
</evidence>
<evidence type="ECO:0000256" key="2">
    <source>
        <dbReference type="ARBA" id="ARBA00022692"/>
    </source>
</evidence>
<evidence type="ECO:0000256" key="1">
    <source>
        <dbReference type="ARBA" id="ARBA00004370"/>
    </source>
</evidence>
<evidence type="ECO:0000256" key="5">
    <source>
        <dbReference type="SAM" id="MobiDB-lite"/>
    </source>
</evidence>
<sequence>MGFFKSLKGKVDVGTDDTPTGSQYDAYSTAEEKRRVFGRSSSNDNYTTTTDEQYDPPSGPPPPQSRQSEFAPPPGPPPNFLKGTTAQQPRQDDEETYAPPSGPPPGNPPPYHDWTVIPDTALLPPPPPLPQDYSPTNNASYDSAARAHEWCARHPLYTPSPPSRDIHDLAASGHLTLERPPAQLCNKNFVLRQKTSTTWSVRTPSQQQDAVIMSSIPLYFAAVDNPLVAGHPKTVSFEIHVLKISNANSGIAVGYAAKPYPPWRLPGWHRASIGVHGDDGRRFVNDSWGGRDFVEPFRPGETVRVGMRFSATPADASGSLGKVKTTAFVARNGRTNKDWEWEIDEERDERDEGVDGLMGEGDLYPAIGVFGAVEFEVRFGVS</sequence>
<keyword evidence="4" id="KW-0472">Membrane</keyword>
<dbReference type="InterPro" id="IPR043136">
    <property type="entry name" value="B30.2/SPRY_sf"/>
</dbReference>
<protein>
    <recommendedName>
        <fullName evidence="6">SPRY domain-containing protein</fullName>
    </recommendedName>
</protein>
<dbReference type="Gene3D" id="2.60.120.920">
    <property type="match status" value="1"/>
</dbReference>
<dbReference type="Pfam" id="PF00622">
    <property type="entry name" value="SPRY"/>
    <property type="match status" value="1"/>
</dbReference>
<evidence type="ECO:0000259" key="6">
    <source>
        <dbReference type="Pfam" id="PF00622"/>
    </source>
</evidence>
<dbReference type="CDD" id="cd12910">
    <property type="entry name" value="SPRY_SSH4_like"/>
    <property type="match status" value="1"/>
</dbReference>